<evidence type="ECO:0000313" key="3">
    <source>
        <dbReference type="Proteomes" id="UP000606624"/>
    </source>
</evidence>
<feature type="region of interest" description="Disordered" evidence="1">
    <location>
        <begin position="1"/>
        <end position="26"/>
    </location>
</feature>
<proteinExistence type="predicted"/>
<name>A0A811T3M8_9EURY</name>
<gene>
    <name evidence="2" type="ORF">KFBDDELM_00146</name>
</gene>
<evidence type="ECO:0000256" key="1">
    <source>
        <dbReference type="SAM" id="MobiDB-lite"/>
    </source>
</evidence>
<evidence type="ECO:0000313" key="2">
    <source>
        <dbReference type="EMBL" id="CAD6490267.1"/>
    </source>
</evidence>
<dbReference type="EMBL" id="CAJHIN010000006">
    <property type="protein sequence ID" value="CAD6490267.1"/>
    <property type="molecule type" value="Genomic_DNA"/>
</dbReference>
<dbReference type="Proteomes" id="UP000606624">
    <property type="component" value="Unassembled WGS sequence"/>
</dbReference>
<dbReference type="AlphaFoldDB" id="A0A811T3M8"/>
<feature type="compositionally biased region" description="Polar residues" evidence="1">
    <location>
        <begin position="8"/>
        <end position="21"/>
    </location>
</feature>
<accession>A0A811T3M8</accession>
<organism evidence="2 3">
    <name type="scientific">Candidatus Argoarchaeum ethanivorans</name>
    <dbReference type="NCBI Taxonomy" id="2608793"/>
    <lineage>
        <taxon>Archaea</taxon>
        <taxon>Methanobacteriati</taxon>
        <taxon>Methanobacteriota</taxon>
        <taxon>Stenosarchaea group</taxon>
        <taxon>Methanomicrobia</taxon>
        <taxon>Methanosarcinales</taxon>
        <taxon>Methanosarcinales incertae sedis</taxon>
        <taxon>GOM Arc I cluster</taxon>
        <taxon>Candidatus Argoarchaeum</taxon>
    </lineage>
</organism>
<comment type="caution">
    <text evidence="2">The sequence shown here is derived from an EMBL/GenBank/DDBJ whole genome shotgun (WGS) entry which is preliminary data.</text>
</comment>
<protein>
    <submittedName>
        <fullName evidence="2">Uncharacterized protein</fullName>
    </submittedName>
</protein>
<reference evidence="2" key="1">
    <citation type="submission" date="2020-10" db="EMBL/GenBank/DDBJ databases">
        <authorList>
            <person name="Hahn C.J."/>
            <person name="Laso-Perez R."/>
            <person name="Vulcano F."/>
            <person name="Vaziourakis K.-M."/>
            <person name="Stokke R."/>
            <person name="Steen I.H."/>
            <person name="Teske A."/>
            <person name="Boetius A."/>
            <person name="Liebeke M."/>
            <person name="Amann R."/>
            <person name="Knittel K."/>
        </authorList>
    </citation>
    <scope>NUCLEOTIDE SEQUENCE</scope>
    <source>
        <strain evidence="2">Gfbio:e3339647-f889-4370-9287-4fb5cb688e4c:AG392E03_GoMArc1</strain>
    </source>
</reference>
<sequence length="63" mass="7128">MIYIPDTISPQPGNIHGNPNASDYLDKPQKQSQVKTIEKQIDQLACKLYDLTPKEIQIVEGFN</sequence>